<dbReference type="AlphaFoldDB" id="A0A0C6F2I2"/>
<gene>
    <name evidence="6" type="primary">lysR</name>
    <name evidence="6" type="ORF">Maq22A_c18490</name>
</gene>
<dbReference type="PANTHER" id="PTHR30537:SF5">
    <property type="entry name" value="HTH-TYPE TRANSCRIPTIONAL ACTIVATOR TTDR-RELATED"/>
    <property type="match status" value="1"/>
</dbReference>
<organism evidence="6 7">
    <name type="scientific">Methylobacterium aquaticum</name>
    <dbReference type="NCBI Taxonomy" id="270351"/>
    <lineage>
        <taxon>Bacteria</taxon>
        <taxon>Pseudomonadati</taxon>
        <taxon>Pseudomonadota</taxon>
        <taxon>Alphaproteobacteria</taxon>
        <taxon>Hyphomicrobiales</taxon>
        <taxon>Methylobacteriaceae</taxon>
        <taxon>Methylobacterium</taxon>
    </lineage>
</organism>
<dbReference type="STRING" id="270351.Maq22A_c18490"/>
<dbReference type="EMBL" id="AP014704">
    <property type="protein sequence ID" value="BAQ46786.1"/>
    <property type="molecule type" value="Genomic_DNA"/>
</dbReference>
<dbReference type="Pfam" id="PF00126">
    <property type="entry name" value="HTH_1"/>
    <property type="match status" value="1"/>
</dbReference>
<dbReference type="GO" id="GO:0003677">
    <property type="term" value="F:DNA binding"/>
    <property type="evidence" value="ECO:0007669"/>
    <property type="project" value="UniProtKB-KW"/>
</dbReference>
<evidence type="ECO:0000256" key="4">
    <source>
        <dbReference type="ARBA" id="ARBA00023163"/>
    </source>
</evidence>
<evidence type="ECO:0000256" key="3">
    <source>
        <dbReference type="ARBA" id="ARBA00023125"/>
    </source>
</evidence>
<dbReference type="InterPro" id="IPR005119">
    <property type="entry name" value="LysR_subst-bd"/>
</dbReference>
<protein>
    <submittedName>
        <fullName evidence="6">Transcriptional regulator, LysR family</fullName>
    </submittedName>
</protein>
<reference evidence="6 7" key="1">
    <citation type="journal article" date="2015" name="Genome Announc.">
        <title>Complete Genome Sequence of Methylobacterium aquaticum Strain 22A, Isolated from Racomitrium japonicum Moss.</title>
        <authorList>
            <person name="Tani A."/>
            <person name="Ogura Y."/>
            <person name="Hayashi T."/>
            <person name="Kimbara K."/>
        </authorList>
    </citation>
    <scope>NUCLEOTIDE SEQUENCE [LARGE SCALE GENOMIC DNA]</scope>
    <source>
        <strain evidence="6 7">MA-22A</strain>
    </source>
</reference>
<dbReference type="InterPro" id="IPR000847">
    <property type="entry name" value="LysR_HTH_N"/>
</dbReference>
<evidence type="ECO:0000259" key="5">
    <source>
        <dbReference type="PROSITE" id="PS50931"/>
    </source>
</evidence>
<dbReference type="RefSeq" id="WP_060847833.1">
    <property type="nucleotide sequence ID" value="NZ_AP014704.1"/>
</dbReference>
<sequence length="303" mass="32981">MHRLPPFPGLVAFDAVLRHASVTRAAAELGLTQSAVSHRLRGLEDYFGAPLLERLNPGLRPTPAGERLAQDLAPLLGTLAGLRERVAGGRAPRPFRIGVSNALLAWWLSPRLPDLAAAFPAVTIEVTTRESNPWDGRPGTVPEETDLALLWIPREGQASGRCELSFPVETVFPVVAPVLRRACPGRDWRRLPRLGKGRAADGIGNEWSWVTWLGDDGVRPPAMRFRDIGAALQAAQDGNGIVLARSLLVADALRRRRLTRLVRVPEMRPSSKVQVARWSDQADTVAPAMAAWLVAAAETTLAR</sequence>
<evidence type="ECO:0000256" key="1">
    <source>
        <dbReference type="ARBA" id="ARBA00009437"/>
    </source>
</evidence>
<accession>A0A0C6F2I2</accession>
<keyword evidence="3" id="KW-0238">DNA-binding</keyword>
<dbReference type="KEGG" id="maqu:Maq22A_c18490"/>
<dbReference type="InterPro" id="IPR036390">
    <property type="entry name" value="WH_DNA-bd_sf"/>
</dbReference>
<dbReference type="PATRIC" id="fig|270351.10.peg.3567"/>
<dbReference type="Gene3D" id="3.40.190.10">
    <property type="entry name" value="Periplasmic binding protein-like II"/>
    <property type="match status" value="2"/>
</dbReference>
<keyword evidence="4" id="KW-0804">Transcription</keyword>
<dbReference type="Gene3D" id="1.10.10.10">
    <property type="entry name" value="Winged helix-like DNA-binding domain superfamily/Winged helix DNA-binding domain"/>
    <property type="match status" value="1"/>
</dbReference>
<dbReference type="SUPFAM" id="SSF46785">
    <property type="entry name" value="Winged helix' DNA-binding domain"/>
    <property type="match status" value="1"/>
</dbReference>
<evidence type="ECO:0000313" key="6">
    <source>
        <dbReference type="EMBL" id="BAQ46786.1"/>
    </source>
</evidence>
<dbReference type="GO" id="GO:0003700">
    <property type="term" value="F:DNA-binding transcription factor activity"/>
    <property type="evidence" value="ECO:0007669"/>
    <property type="project" value="InterPro"/>
</dbReference>
<evidence type="ECO:0000256" key="2">
    <source>
        <dbReference type="ARBA" id="ARBA00023015"/>
    </source>
</evidence>
<reference evidence="7" key="2">
    <citation type="submission" date="2015-01" db="EMBL/GenBank/DDBJ databases">
        <title>Complete genome sequence of Methylobacterium aquaticum strain 22A.</title>
        <authorList>
            <person name="Tani A."/>
            <person name="Ogura Y."/>
            <person name="Hayashi T."/>
        </authorList>
    </citation>
    <scope>NUCLEOTIDE SEQUENCE [LARGE SCALE GENOMIC DNA]</scope>
    <source>
        <strain evidence="7">MA-22A</strain>
    </source>
</reference>
<feature type="domain" description="HTH lysR-type" evidence="5">
    <location>
        <begin position="5"/>
        <end position="62"/>
    </location>
</feature>
<dbReference type="InterPro" id="IPR036388">
    <property type="entry name" value="WH-like_DNA-bd_sf"/>
</dbReference>
<dbReference type="PROSITE" id="PS50931">
    <property type="entry name" value="HTH_LYSR"/>
    <property type="match status" value="1"/>
</dbReference>
<evidence type="ECO:0000313" key="7">
    <source>
        <dbReference type="Proteomes" id="UP000061432"/>
    </source>
</evidence>
<dbReference type="PANTHER" id="PTHR30537">
    <property type="entry name" value="HTH-TYPE TRANSCRIPTIONAL REGULATOR"/>
    <property type="match status" value="1"/>
</dbReference>
<dbReference type="PRINTS" id="PR00039">
    <property type="entry name" value="HTHLYSR"/>
</dbReference>
<comment type="similarity">
    <text evidence="1">Belongs to the LysR transcriptional regulatory family.</text>
</comment>
<dbReference type="SUPFAM" id="SSF53850">
    <property type="entry name" value="Periplasmic binding protein-like II"/>
    <property type="match status" value="1"/>
</dbReference>
<dbReference type="InterPro" id="IPR058163">
    <property type="entry name" value="LysR-type_TF_proteobact-type"/>
</dbReference>
<dbReference type="Proteomes" id="UP000061432">
    <property type="component" value="Chromosome"/>
</dbReference>
<dbReference type="Pfam" id="PF03466">
    <property type="entry name" value="LysR_substrate"/>
    <property type="match status" value="1"/>
</dbReference>
<name>A0A0C6F2I2_9HYPH</name>
<proteinExistence type="inferred from homology"/>
<keyword evidence="2" id="KW-0805">Transcription regulation</keyword>